<accession>A0A3N0XP57</accession>
<name>A0A3N0XP57_ANAGA</name>
<sequence>MDISDLKRTTGIRKRSEKLRTKTSGSVAQRRKTNLCGLWNYFRRRNRAKQKIRCIKYKSEAVPLTDRWSPQLTDRAMCFMFSGRPVPAAAPAQGAARRGGSHFEGRCDTSSRRGTDGQR</sequence>
<dbReference type="EMBL" id="RJVU01067793">
    <property type="protein sequence ID" value="ROI81855.1"/>
    <property type="molecule type" value="Genomic_DNA"/>
</dbReference>
<evidence type="ECO:0000313" key="3">
    <source>
        <dbReference type="Proteomes" id="UP000281406"/>
    </source>
</evidence>
<evidence type="ECO:0000256" key="1">
    <source>
        <dbReference type="SAM" id="MobiDB-lite"/>
    </source>
</evidence>
<organism evidence="2 3">
    <name type="scientific">Anabarilius grahami</name>
    <name type="common">Kanglang fish</name>
    <name type="synonym">Barilius grahami</name>
    <dbReference type="NCBI Taxonomy" id="495550"/>
    <lineage>
        <taxon>Eukaryota</taxon>
        <taxon>Metazoa</taxon>
        <taxon>Chordata</taxon>
        <taxon>Craniata</taxon>
        <taxon>Vertebrata</taxon>
        <taxon>Euteleostomi</taxon>
        <taxon>Actinopterygii</taxon>
        <taxon>Neopterygii</taxon>
        <taxon>Teleostei</taxon>
        <taxon>Ostariophysi</taxon>
        <taxon>Cypriniformes</taxon>
        <taxon>Xenocyprididae</taxon>
        <taxon>Xenocypridinae</taxon>
        <taxon>Xenocypridinae incertae sedis</taxon>
        <taxon>Anabarilius</taxon>
    </lineage>
</organism>
<dbReference type="AlphaFoldDB" id="A0A3N0XP57"/>
<gene>
    <name evidence="2" type="ORF">DPX16_22090</name>
</gene>
<keyword evidence="3" id="KW-1185">Reference proteome</keyword>
<comment type="caution">
    <text evidence="2">The sequence shown here is derived from an EMBL/GenBank/DDBJ whole genome shotgun (WGS) entry which is preliminary data.</text>
</comment>
<evidence type="ECO:0000313" key="2">
    <source>
        <dbReference type="EMBL" id="ROI81855.1"/>
    </source>
</evidence>
<protein>
    <submittedName>
        <fullName evidence="2">Uncharacterized protein</fullName>
    </submittedName>
</protein>
<feature type="compositionally biased region" description="Basic and acidic residues" evidence="1">
    <location>
        <begin position="101"/>
        <end position="119"/>
    </location>
</feature>
<feature type="region of interest" description="Disordered" evidence="1">
    <location>
        <begin position="89"/>
        <end position="119"/>
    </location>
</feature>
<feature type="region of interest" description="Disordered" evidence="1">
    <location>
        <begin position="1"/>
        <end position="27"/>
    </location>
</feature>
<feature type="compositionally biased region" description="Low complexity" evidence="1">
    <location>
        <begin position="89"/>
        <end position="98"/>
    </location>
</feature>
<dbReference type="Proteomes" id="UP000281406">
    <property type="component" value="Unassembled WGS sequence"/>
</dbReference>
<proteinExistence type="predicted"/>
<reference evidence="2 3" key="1">
    <citation type="submission" date="2018-10" db="EMBL/GenBank/DDBJ databases">
        <title>Genome assembly for a Yunnan-Guizhou Plateau 3E fish, Anabarilius grahami (Regan), and its evolutionary and genetic applications.</title>
        <authorList>
            <person name="Jiang W."/>
        </authorList>
    </citation>
    <scope>NUCLEOTIDE SEQUENCE [LARGE SCALE GENOMIC DNA]</scope>
    <source>
        <strain evidence="2">AG-KIZ</strain>
        <tissue evidence="2">Muscle</tissue>
    </source>
</reference>